<sequence length="130" mass="13724">MKTVLKNIFKSKKKQPAKKDDATPTAPADASSSTPKPTETTPAQPAPATAPEPAKTETTPATGSAPAAPAPAPAPAPAQGEDTKPEQAALAEVKKATESRYNSNYIPERNSRSPNYWDGSRWRQRAGQSN</sequence>
<evidence type="ECO:0000313" key="3">
    <source>
        <dbReference type="Proteomes" id="UP000800094"/>
    </source>
</evidence>
<feature type="compositionally biased region" description="Low complexity" evidence="1">
    <location>
        <begin position="23"/>
        <end position="43"/>
    </location>
</feature>
<dbReference type="EMBL" id="ML987208">
    <property type="protein sequence ID" value="KAF2242208.1"/>
    <property type="molecule type" value="Genomic_DNA"/>
</dbReference>
<protein>
    <submittedName>
        <fullName evidence="2">Uncharacterized protein</fullName>
    </submittedName>
</protein>
<reference evidence="2" key="1">
    <citation type="journal article" date="2020" name="Stud. Mycol.">
        <title>101 Dothideomycetes genomes: a test case for predicting lifestyles and emergence of pathogens.</title>
        <authorList>
            <person name="Haridas S."/>
            <person name="Albert R."/>
            <person name="Binder M."/>
            <person name="Bloem J."/>
            <person name="Labutti K."/>
            <person name="Salamov A."/>
            <person name="Andreopoulos B."/>
            <person name="Baker S."/>
            <person name="Barry K."/>
            <person name="Bills G."/>
            <person name="Bluhm B."/>
            <person name="Cannon C."/>
            <person name="Castanera R."/>
            <person name="Culley D."/>
            <person name="Daum C."/>
            <person name="Ezra D."/>
            <person name="Gonzalez J."/>
            <person name="Henrissat B."/>
            <person name="Kuo A."/>
            <person name="Liang C."/>
            <person name="Lipzen A."/>
            <person name="Lutzoni F."/>
            <person name="Magnuson J."/>
            <person name="Mondo S."/>
            <person name="Nolan M."/>
            <person name="Ohm R."/>
            <person name="Pangilinan J."/>
            <person name="Park H.-J."/>
            <person name="Ramirez L."/>
            <person name="Alfaro M."/>
            <person name="Sun H."/>
            <person name="Tritt A."/>
            <person name="Yoshinaga Y."/>
            <person name="Zwiers L.-H."/>
            <person name="Turgeon B."/>
            <person name="Goodwin S."/>
            <person name="Spatafora J."/>
            <person name="Crous P."/>
            <person name="Grigoriev I."/>
        </authorList>
    </citation>
    <scope>NUCLEOTIDE SEQUENCE</scope>
    <source>
        <strain evidence="2">CBS 122368</strain>
    </source>
</reference>
<dbReference type="GeneID" id="54583607"/>
<keyword evidence="3" id="KW-1185">Reference proteome</keyword>
<name>A0A6A6HWR2_9PLEO</name>
<organism evidence="2 3">
    <name type="scientific">Trematosphaeria pertusa</name>
    <dbReference type="NCBI Taxonomy" id="390896"/>
    <lineage>
        <taxon>Eukaryota</taxon>
        <taxon>Fungi</taxon>
        <taxon>Dikarya</taxon>
        <taxon>Ascomycota</taxon>
        <taxon>Pezizomycotina</taxon>
        <taxon>Dothideomycetes</taxon>
        <taxon>Pleosporomycetidae</taxon>
        <taxon>Pleosporales</taxon>
        <taxon>Massarineae</taxon>
        <taxon>Trematosphaeriaceae</taxon>
        <taxon>Trematosphaeria</taxon>
    </lineage>
</organism>
<dbReference type="AlphaFoldDB" id="A0A6A6HWR2"/>
<dbReference type="Proteomes" id="UP000800094">
    <property type="component" value="Unassembled WGS sequence"/>
</dbReference>
<evidence type="ECO:0000256" key="1">
    <source>
        <dbReference type="SAM" id="MobiDB-lite"/>
    </source>
</evidence>
<proteinExistence type="predicted"/>
<accession>A0A6A6HWR2</accession>
<evidence type="ECO:0000313" key="2">
    <source>
        <dbReference type="EMBL" id="KAF2242208.1"/>
    </source>
</evidence>
<feature type="region of interest" description="Disordered" evidence="1">
    <location>
        <begin position="1"/>
        <end position="130"/>
    </location>
</feature>
<feature type="compositionally biased region" description="Low complexity" evidence="1">
    <location>
        <begin position="51"/>
        <end position="67"/>
    </location>
</feature>
<gene>
    <name evidence="2" type="ORF">BU26DRAFT_524400</name>
</gene>
<dbReference type="RefSeq" id="XP_033677212.1">
    <property type="nucleotide sequence ID" value="XM_033830277.1"/>
</dbReference>